<evidence type="ECO:0000256" key="1">
    <source>
        <dbReference type="ARBA" id="ARBA00022690"/>
    </source>
</evidence>
<sequence>RMEEGTPSVFDASKDVATALTANRILDSDSPGTELDSETKMIIFNGFYFRGNWKTPFTLTKDGEKQRFYKSESEKKQVSMMQTSGNFDIGTVPELDAVALELPYEGDQYSMLVLLPNQRDGLSKLTSDITGFSLNRVYKHLVNRPVEILLPKYQIQTISHPEKLLQKYGVSDIFTSDADLSGISSDKLKMGALVQLVNIQIDEGSADANFLTTTL</sequence>
<feature type="non-terminal residue" evidence="5">
    <location>
        <position position="1"/>
    </location>
</feature>
<protein>
    <recommendedName>
        <fullName evidence="4">Serpin domain-containing protein</fullName>
    </recommendedName>
</protein>
<dbReference type="SMART" id="SM00093">
    <property type="entry name" value="SERPIN"/>
    <property type="match status" value="1"/>
</dbReference>
<dbReference type="EMBL" id="GECU01029589">
    <property type="protein sequence ID" value="JAS78117.1"/>
    <property type="molecule type" value="Transcribed_RNA"/>
</dbReference>
<feature type="non-terminal residue" evidence="5">
    <location>
        <position position="215"/>
    </location>
</feature>
<dbReference type="InterPro" id="IPR042178">
    <property type="entry name" value="Serpin_sf_1"/>
</dbReference>
<gene>
    <name evidence="5" type="ORF">g.3605</name>
</gene>
<name>A0A1B6HTW3_9HEMI</name>
<evidence type="ECO:0000256" key="2">
    <source>
        <dbReference type="ARBA" id="ARBA00022900"/>
    </source>
</evidence>
<keyword evidence="2" id="KW-0722">Serine protease inhibitor</keyword>
<dbReference type="SUPFAM" id="SSF56574">
    <property type="entry name" value="Serpins"/>
    <property type="match status" value="1"/>
</dbReference>
<dbReference type="PANTHER" id="PTHR11461:SF292">
    <property type="entry name" value="SERPIN 100A"/>
    <property type="match status" value="1"/>
</dbReference>
<dbReference type="InterPro" id="IPR000215">
    <property type="entry name" value="Serpin_fam"/>
</dbReference>
<dbReference type="InterPro" id="IPR023796">
    <property type="entry name" value="Serpin_dom"/>
</dbReference>
<comment type="similarity">
    <text evidence="3">Belongs to the serpin family.</text>
</comment>
<dbReference type="Gene3D" id="2.30.39.10">
    <property type="entry name" value="Alpha-1-antitrypsin, domain 1"/>
    <property type="match status" value="1"/>
</dbReference>
<dbReference type="Gene3D" id="3.30.497.10">
    <property type="entry name" value="Antithrombin, subunit I, domain 2"/>
    <property type="match status" value="1"/>
</dbReference>
<dbReference type="InterPro" id="IPR036186">
    <property type="entry name" value="Serpin_sf"/>
</dbReference>
<accession>A0A1B6HTW3</accession>
<evidence type="ECO:0000259" key="4">
    <source>
        <dbReference type="SMART" id="SM00093"/>
    </source>
</evidence>
<evidence type="ECO:0000256" key="3">
    <source>
        <dbReference type="RuleBase" id="RU000411"/>
    </source>
</evidence>
<reference evidence="5" key="1">
    <citation type="submission" date="2015-11" db="EMBL/GenBank/DDBJ databases">
        <title>De novo transcriptome assembly of four potential Pierce s Disease insect vectors from Arizona vineyards.</title>
        <authorList>
            <person name="Tassone E.E."/>
        </authorList>
    </citation>
    <scope>NUCLEOTIDE SEQUENCE</scope>
</reference>
<dbReference type="InterPro" id="IPR042185">
    <property type="entry name" value="Serpin_sf_2"/>
</dbReference>
<feature type="domain" description="Serpin" evidence="4">
    <location>
        <begin position="7"/>
        <end position="215"/>
    </location>
</feature>
<dbReference type="PANTHER" id="PTHR11461">
    <property type="entry name" value="SERINE PROTEASE INHIBITOR, SERPIN"/>
    <property type="match status" value="1"/>
</dbReference>
<evidence type="ECO:0000313" key="5">
    <source>
        <dbReference type="EMBL" id="JAS78117.1"/>
    </source>
</evidence>
<dbReference type="Pfam" id="PF00079">
    <property type="entry name" value="Serpin"/>
    <property type="match status" value="1"/>
</dbReference>
<dbReference type="GO" id="GO:0005615">
    <property type="term" value="C:extracellular space"/>
    <property type="evidence" value="ECO:0007669"/>
    <property type="project" value="InterPro"/>
</dbReference>
<organism evidence="5">
    <name type="scientific">Homalodisca liturata</name>
    <dbReference type="NCBI Taxonomy" id="320908"/>
    <lineage>
        <taxon>Eukaryota</taxon>
        <taxon>Metazoa</taxon>
        <taxon>Ecdysozoa</taxon>
        <taxon>Arthropoda</taxon>
        <taxon>Hexapoda</taxon>
        <taxon>Insecta</taxon>
        <taxon>Pterygota</taxon>
        <taxon>Neoptera</taxon>
        <taxon>Paraneoptera</taxon>
        <taxon>Hemiptera</taxon>
        <taxon>Auchenorrhyncha</taxon>
        <taxon>Membracoidea</taxon>
        <taxon>Cicadellidae</taxon>
        <taxon>Cicadellinae</taxon>
        <taxon>Proconiini</taxon>
        <taxon>Homalodisca</taxon>
    </lineage>
</organism>
<dbReference type="GO" id="GO:0004867">
    <property type="term" value="F:serine-type endopeptidase inhibitor activity"/>
    <property type="evidence" value="ECO:0007669"/>
    <property type="project" value="UniProtKB-KW"/>
</dbReference>
<keyword evidence="1" id="KW-0646">Protease inhibitor</keyword>
<proteinExistence type="inferred from homology"/>
<dbReference type="AlphaFoldDB" id="A0A1B6HTW3"/>